<proteinExistence type="predicted"/>
<comment type="caution">
    <text evidence="2">The sequence shown here is derived from an EMBL/GenBank/DDBJ whole genome shotgun (WGS) entry which is preliminary data.</text>
</comment>
<evidence type="ECO:0000313" key="3">
    <source>
        <dbReference type="Proteomes" id="UP000708208"/>
    </source>
</evidence>
<dbReference type="EMBL" id="CAJVCH010007313">
    <property type="protein sequence ID" value="CAG7660274.1"/>
    <property type="molecule type" value="Genomic_DNA"/>
</dbReference>
<organism evidence="2 3">
    <name type="scientific">Allacma fusca</name>
    <dbReference type="NCBI Taxonomy" id="39272"/>
    <lineage>
        <taxon>Eukaryota</taxon>
        <taxon>Metazoa</taxon>
        <taxon>Ecdysozoa</taxon>
        <taxon>Arthropoda</taxon>
        <taxon>Hexapoda</taxon>
        <taxon>Collembola</taxon>
        <taxon>Symphypleona</taxon>
        <taxon>Sminthuridae</taxon>
        <taxon>Allacma</taxon>
    </lineage>
</organism>
<protein>
    <submittedName>
        <fullName evidence="2">Uncharacterized protein</fullName>
    </submittedName>
</protein>
<evidence type="ECO:0000313" key="2">
    <source>
        <dbReference type="EMBL" id="CAG7660274.1"/>
    </source>
</evidence>
<dbReference type="AlphaFoldDB" id="A0A8J2JCV6"/>
<accession>A0A8J2JCV6</accession>
<gene>
    <name evidence="2" type="ORF">AFUS01_LOCUS1319</name>
</gene>
<evidence type="ECO:0000256" key="1">
    <source>
        <dbReference type="SAM" id="MobiDB-lite"/>
    </source>
</evidence>
<name>A0A8J2JCV6_9HEXA</name>
<feature type="compositionally biased region" description="Low complexity" evidence="1">
    <location>
        <begin position="409"/>
        <end position="419"/>
    </location>
</feature>
<feature type="region of interest" description="Disordered" evidence="1">
    <location>
        <begin position="230"/>
        <end position="252"/>
    </location>
</feature>
<keyword evidence="3" id="KW-1185">Reference proteome</keyword>
<feature type="region of interest" description="Disordered" evidence="1">
    <location>
        <begin position="396"/>
        <end position="427"/>
    </location>
</feature>
<feature type="region of interest" description="Disordered" evidence="1">
    <location>
        <begin position="765"/>
        <end position="795"/>
    </location>
</feature>
<dbReference type="Proteomes" id="UP000708208">
    <property type="component" value="Unassembled WGS sequence"/>
</dbReference>
<feature type="compositionally biased region" description="Acidic residues" evidence="1">
    <location>
        <begin position="242"/>
        <end position="252"/>
    </location>
</feature>
<sequence>MFHHLKKLLELTTLIRIHTQTLILTTAFLNICPTTLAGLAIDQYMQTYYEQAQVGDPCDYYAFMAFRVPILKIIVRTHGNLKDQNLAIARYESFVYKNASNITTLYDYVPTESQDLICRSRRIPLMCQLKNPSTGAGVCVCLELNVTDKEGDMGVVRVVRTSLAKSIEGENWNDSLVHRSMDANQTRNYVRLQRKPVPYMSPTGSLTTACALAVCETNLLVIMSRSRNKVGNESTSVTRSSEEEEDSDSFDINDDHMTSSIFLRGNIRLGQENALKLNRNRELITPHQPGTSASACNTESTGLSPASTFNINNSLMTSSMFTRGNIRLRKENEGKFNRKLVLPGSQLQQKELSGLSTINISGSTEASSTFDVNNDIQVTSSMFNKANEKIARNRPYLPRPNREETAVVKKSNNSLSTTSKHSDFQDSQKTCGMLERVNKIRGSSRQFTAVLTRSIVKSLQNEAGSEEQNLILGSVPAVETIADSVRSTDIGPGCQDHVAEVVTASIGNSHCERSIIIESEQQEGISESMPESLAVSDCLSSSNIRQKRQERISKVITTPTNPYSLRSSSIRPELQELVSKVITTSTLGSSSSNDYLVTVGTDAATKTTGPGLPSELLPDVFENTANCTYFNYESGSVSSALKKCGIKLPPYPENTKKKSPLRKKSEFPAPALSAELLVGVGSEVPSGIQTPSVKHQTQNIYSDPAESVSTHSVSTCSVASTQLMKDISPEIEVGKSTANRDPPKVSELYLPEVLGMVSRNFSDASTSNPNCTPGAGVDNFNLFPTTPKKNRRNSNVDYQKNDNLISKQVLLQMLEEFEISINRNQVRELHNFLNFQLETVLNKLCSANRGCQGVFTYRQLETALKKLKLVDPSLGNCSLLISIAHILTPSQYKRAKGIVIPFEGEHDTKLNSILKPIVH</sequence>
<reference evidence="2" key="1">
    <citation type="submission" date="2021-06" db="EMBL/GenBank/DDBJ databases">
        <authorList>
            <person name="Hodson N. C."/>
            <person name="Mongue J. A."/>
            <person name="Jaron S. K."/>
        </authorList>
    </citation>
    <scope>NUCLEOTIDE SEQUENCE</scope>
</reference>